<reference evidence="1 2" key="1">
    <citation type="submission" date="2019-07" db="EMBL/GenBank/DDBJ databases">
        <title>Whole genome shotgun sequence of Cellulomonas soli NBRC 109434.</title>
        <authorList>
            <person name="Hosoyama A."/>
            <person name="Uohara A."/>
            <person name="Ohji S."/>
            <person name="Ichikawa N."/>
        </authorList>
    </citation>
    <scope>NUCLEOTIDE SEQUENCE [LARGE SCALE GENOMIC DNA]</scope>
    <source>
        <strain evidence="1 2">NBRC 109434</strain>
    </source>
</reference>
<dbReference type="Gene3D" id="1.10.8.1060">
    <property type="entry name" value="Corynebacterium glutamicum thioredoxin-dependent arsenate reductase, N-terminal domain"/>
    <property type="match status" value="1"/>
</dbReference>
<accession>A0A512P9D6</accession>
<keyword evidence="2" id="KW-1185">Reference proteome</keyword>
<dbReference type="AlphaFoldDB" id="A0A512P9D6"/>
<dbReference type="NCBIfam" id="NF046112">
    <property type="entry name" value="MSMEG_6209_Nter"/>
    <property type="match status" value="1"/>
</dbReference>
<dbReference type="EMBL" id="BKAL01000002">
    <property type="protein sequence ID" value="GEP67806.1"/>
    <property type="molecule type" value="Genomic_DNA"/>
</dbReference>
<evidence type="ECO:0000313" key="2">
    <source>
        <dbReference type="Proteomes" id="UP000321798"/>
    </source>
</evidence>
<name>A0A512P9D6_9CELL</name>
<protein>
    <submittedName>
        <fullName evidence="1">Uncharacterized protein</fullName>
    </submittedName>
</protein>
<comment type="caution">
    <text evidence="1">The sequence shown here is derived from an EMBL/GenBank/DDBJ whole genome shotgun (WGS) entry which is preliminary data.</text>
</comment>
<organism evidence="1 2">
    <name type="scientific">Cellulomonas soli</name>
    <dbReference type="NCBI Taxonomy" id="931535"/>
    <lineage>
        <taxon>Bacteria</taxon>
        <taxon>Bacillati</taxon>
        <taxon>Actinomycetota</taxon>
        <taxon>Actinomycetes</taxon>
        <taxon>Micrococcales</taxon>
        <taxon>Cellulomonadaceae</taxon>
        <taxon>Cellulomonas</taxon>
    </lineage>
</organism>
<sequence length="70" mass="8321">MVERMELDEERALTELVGRLETRFPTLGRDQIERDVTAHHVRFEDVTIHDFVPVLIERQLVEAYRESAQE</sequence>
<evidence type="ECO:0000313" key="1">
    <source>
        <dbReference type="EMBL" id="GEP67806.1"/>
    </source>
</evidence>
<dbReference type="Proteomes" id="UP000321798">
    <property type="component" value="Unassembled WGS sequence"/>
</dbReference>
<gene>
    <name evidence="1" type="ORF">CSO01_05210</name>
</gene>
<proteinExistence type="predicted"/>